<evidence type="ECO:0000256" key="2">
    <source>
        <dbReference type="SAM" id="SignalP"/>
    </source>
</evidence>
<evidence type="ECO:0000313" key="4">
    <source>
        <dbReference type="Proteomes" id="UP000243459"/>
    </source>
</evidence>
<feature type="region of interest" description="Disordered" evidence="1">
    <location>
        <begin position="32"/>
        <end position="62"/>
    </location>
</feature>
<protein>
    <recommendedName>
        <fullName evidence="5">Secreted protein</fullName>
    </recommendedName>
</protein>
<feature type="signal peptide" evidence="2">
    <location>
        <begin position="1"/>
        <end position="30"/>
    </location>
</feature>
<dbReference type="Proteomes" id="UP000243459">
    <property type="component" value="Chromosome 10"/>
</dbReference>
<reference evidence="4" key="1">
    <citation type="journal article" date="2017" name="Nat. Commun.">
        <title>The asparagus genome sheds light on the origin and evolution of a young Y chromosome.</title>
        <authorList>
            <person name="Harkess A."/>
            <person name="Zhou J."/>
            <person name="Xu C."/>
            <person name="Bowers J.E."/>
            <person name="Van der Hulst R."/>
            <person name="Ayyampalayam S."/>
            <person name="Mercati F."/>
            <person name="Riccardi P."/>
            <person name="McKain M.R."/>
            <person name="Kakrana A."/>
            <person name="Tang H."/>
            <person name="Ray J."/>
            <person name="Groenendijk J."/>
            <person name="Arikit S."/>
            <person name="Mathioni S.M."/>
            <person name="Nakano M."/>
            <person name="Shan H."/>
            <person name="Telgmann-Rauber A."/>
            <person name="Kanno A."/>
            <person name="Yue Z."/>
            <person name="Chen H."/>
            <person name="Li W."/>
            <person name="Chen Y."/>
            <person name="Xu X."/>
            <person name="Zhang Y."/>
            <person name="Luo S."/>
            <person name="Chen H."/>
            <person name="Gao J."/>
            <person name="Mao Z."/>
            <person name="Pires J.C."/>
            <person name="Luo M."/>
            <person name="Kudrna D."/>
            <person name="Wing R.A."/>
            <person name="Meyers B.C."/>
            <person name="Yi K."/>
            <person name="Kong H."/>
            <person name="Lavrijsen P."/>
            <person name="Sunseri F."/>
            <person name="Falavigna A."/>
            <person name="Ye Y."/>
            <person name="Leebens-Mack J.H."/>
            <person name="Chen G."/>
        </authorList>
    </citation>
    <scope>NUCLEOTIDE SEQUENCE [LARGE SCALE GENOMIC DNA]</scope>
    <source>
        <strain evidence="4">cv. DH0086</strain>
    </source>
</reference>
<accession>A0A5P1E6I4</accession>
<keyword evidence="2" id="KW-0732">Signal</keyword>
<dbReference type="EMBL" id="CM007390">
    <property type="protein sequence ID" value="ONK57097.1"/>
    <property type="molecule type" value="Genomic_DNA"/>
</dbReference>
<proteinExistence type="predicted"/>
<keyword evidence="4" id="KW-1185">Reference proteome</keyword>
<feature type="compositionally biased region" description="Polar residues" evidence="1">
    <location>
        <begin position="44"/>
        <end position="62"/>
    </location>
</feature>
<gene>
    <name evidence="3" type="ORF">A4U43_C10F16590</name>
</gene>
<evidence type="ECO:0000313" key="3">
    <source>
        <dbReference type="EMBL" id="ONK57097.1"/>
    </source>
</evidence>
<name>A0A5P1E6I4_ASPOF</name>
<sequence>MYQLTGASTATFAWTLRWTLLLLSVAISTAGPASTNGWRWRASPHTNAQSARLSSQRIPSSPSMAVVTALRALTKASKSHGGPTPRHYHVHQHEHYHHYPHHGPSSDFMPAPSSPSLAAMNRGIHSMAGEVLGGMAIAVLPWVFGGHQEVESVHFPGQSPYYAASNGGTPRQRRQEMEIVSWHPSPI</sequence>
<evidence type="ECO:0008006" key="5">
    <source>
        <dbReference type="Google" id="ProtNLM"/>
    </source>
</evidence>
<feature type="chain" id="PRO_5024369006" description="Secreted protein" evidence="2">
    <location>
        <begin position="31"/>
        <end position="187"/>
    </location>
</feature>
<organism evidence="3 4">
    <name type="scientific">Asparagus officinalis</name>
    <name type="common">Garden asparagus</name>
    <dbReference type="NCBI Taxonomy" id="4686"/>
    <lineage>
        <taxon>Eukaryota</taxon>
        <taxon>Viridiplantae</taxon>
        <taxon>Streptophyta</taxon>
        <taxon>Embryophyta</taxon>
        <taxon>Tracheophyta</taxon>
        <taxon>Spermatophyta</taxon>
        <taxon>Magnoliopsida</taxon>
        <taxon>Liliopsida</taxon>
        <taxon>Asparagales</taxon>
        <taxon>Asparagaceae</taxon>
        <taxon>Asparagoideae</taxon>
        <taxon>Asparagus</taxon>
    </lineage>
</organism>
<evidence type="ECO:0000256" key="1">
    <source>
        <dbReference type="SAM" id="MobiDB-lite"/>
    </source>
</evidence>
<dbReference type="AlphaFoldDB" id="A0A5P1E6I4"/>
<dbReference type="Gramene" id="ONK57097">
    <property type="protein sequence ID" value="ONK57097"/>
    <property type="gene ID" value="A4U43_C10F16590"/>
</dbReference>